<keyword evidence="12" id="KW-1185">Reference proteome</keyword>
<feature type="domain" description="Ribosomal RNA methyltransferase FtsJ" evidence="10">
    <location>
        <begin position="21"/>
        <end position="225"/>
    </location>
</feature>
<reference evidence="11 12" key="1">
    <citation type="journal article" date="2013" name="PLoS ONE">
        <title>Predicting the Proteins of Angomonas deanei, Strigomonas culicis and Their Respective Endosymbionts Reveals New Aspects of the Trypanosomatidae Family.</title>
        <authorList>
            <person name="Motta M.C."/>
            <person name="Martins A.C."/>
            <person name="de Souza S.S."/>
            <person name="Catta-Preta C.M."/>
            <person name="Silva R."/>
            <person name="Klein C.C."/>
            <person name="de Almeida L.G."/>
            <person name="de Lima Cunha O."/>
            <person name="Ciapina L.P."/>
            <person name="Brocchi M."/>
            <person name="Colabardini A.C."/>
            <person name="de Araujo Lima B."/>
            <person name="Machado C.R."/>
            <person name="de Almeida Soares C.M."/>
            <person name="Probst C.M."/>
            <person name="de Menezes C.B."/>
            <person name="Thompson C.E."/>
            <person name="Bartholomeu D.C."/>
            <person name="Gradia D.F."/>
            <person name="Pavoni D.P."/>
            <person name="Grisard E.C."/>
            <person name="Fantinatti-Garboggini F."/>
            <person name="Marchini F.K."/>
            <person name="Rodrigues-Luiz G.F."/>
            <person name="Wagner G."/>
            <person name="Goldman G.H."/>
            <person name="Fietto J.L."/>
            <person name="Elias M.C."/>
            <person name="Goldman M.H."/>
            <person name="Sagot M.F."/>
            <person name="Pereira M."/>
            <person name="Stoco P.H."/>
            <person name="de Mendonca-Neto R.P."/>
            <person name="Teixeira S.M."/>
            <person name="Maciel T.E."/>
            <person name="de Oliveira Mendes T.A."/>
            <person name="Urmenyi T.P."/>
            <person name="de Souza W."/>
            <person name="Schenkman S."/>
            <person name="de Vasconcelos A.T."/>
        </authorList>
    </citation>
    <scope>NUCLEOTIDE SEQUENCE [LARGE SCALE GENOMIC DNA]</scope>
</reference>
<dbReference type="EC" id="2.1.1.205" evidence="8"/>
<comment type="function">
    <text evidence="8">Methylates the 2'-O-ribose of nucleotides at positions 32 and 34 of the tRNA anticodon loop of substrate tRNAs.</text>
</comment>
<feature type="binding site" evidence="8">
    <location>
        <position position="58"/>
    </location>
    <ligand>
        <name>S-adenosyl-L-methionine</name>
        <dbReference type="ChEBI" id="CHEBI:59789"/>
    </ligand>
</feature>
<dbReference type="FunFam" id="3.40.50.150:FF:000220">
    <property type="entry name" value="CAMK protein kinase"/>
    <property type="match status" value="1"/>
</dbReference>
<dbReference type="EMBL" id="ATMH01012431">
    <property type="protein sequence ID" value="EPY15195.1"/>
    <property type="molecule type" value="Genomic_DNA"/>
</dbReference>
<dbReference type="SUPFAM" id="SSF53335">
    <property type="entry name" value="S-adenosyl-L-methionine-dependent methyltransferases"/>
    <property type="match status" value="1"/>
</dbReference>
<evidence type="ECO:0000256" key="3">
    <source>
        <dbReference type="ARBA" id="ARBA00022603"/>
    </source>
</evidence>
<keyword evidence="4 8" id="KW-0808">Transferase</keyword>
<feature type="active site" description="Proton acceptor" evidence="8">
    <location>
        <position position="182"/>
    </location>
</feature>
<feature type="binding site" evidence="8">
    <location>
        <position position="142"/>
    </location>
    <ligand>
        <name>S-adenosyl-L-methionine</name>
        <dbReference type="ChEBI" id="CHEBI:59789"/>
    </ligand>
</feature>
<dbReference type="GO" id="GO:0005737">
    <property type="term" value="C:cytoplasm"/>
    <property type="evidence" value="ECO:0007669"/>
    <property type="project" value="UniProtKB-SubCell"/>
</dbReference>
<evidence type="ECO:0000256" key="4">
    <source>
        <dbReference type="ARBA" id="ARBA00022679"/>
    </source>
</evidence>
<name>S9UXD9_9TRYP</name>
<evidence type="ECO:0000256" key="6">
    <source>
        <dbReference type="ARBA" id="ARBA00022694"/>
    </source>
</evidence>
<dbReference type="InterPro" id="IPR029063">
    <property type="entry name" value="SAM-dependent_MTases_sf"/>
</dbReference>
<dbReference type="GO" id="GO:0106340">
    <property type="term" value="F:tRNA (guanosine(34)-2'-O)-methyltransferase activity"/>
    <property type="evidence" value="ECO:0007669"/>
    <property type="project" value="UniProtKB-ARBA"/>
</dbReference>
<dbReference type="Pfam" id="PF01728">
    <property type="entry name" value="FtsJ"/>
    <property type="match status" value="1"/>
</dbReference>
<dbReference type="AlphaFoldDB" id="S9UXD9"/>
<feature type="binding site" evidence="8">
    <location>
        <position position="106"/>
    </location>
    <ligand>
        <name>S-adenosyl-L-methionine</name>
        <dbReference type="ChEBI" id="CHEBI:59789"/>
    </ligand>
</feature>
<feature type="region of interest" description="Disordered" evidence="9">
    <location>
        <begin position="304"/>
        <end position="372"/>
    </location>
</feature>
<dbReference type="InterPro" id="IPR015507">
    <property type="entry name" value="rRNA-MeTfrase_E"/>
</dbReference>
<dbReference type="OrthoDB" id="277898at2759"/>
<evidence type="ECO:0000256" key="9">
    <source>
        <dbReference type="SAM" id="MobiDB-lite"/>
    </source>
</evidence>
<dbReference type="InterPro" id="IPR002877">
    <property type="entry name" value="RNA_MeTrfase_FtsJ_dom"/>
</dbReference>
<evidence type="ECO:0000256" key="5">
    <source>
        <dbReference type="ARBA" id="ARBA00022691"/>
    </source>
</evidence>
<sequence length="372" mass="40102">MGRASKDKRDIYYRKAKEEGYRARSAYKLLQIHEDYHILDPAQVQYGAVDLCAAPGSWSQVLSSILACPPPGDVPASPAAYVPPPVIAVDLQEMAPIPHVTILQGDITSTTTAQQILDLLAAANRRRGARSADARASIVVCDGAPDVTGLHELDEYLQHQLLLAALLITTCVLRPGGTFVTKMFRGPNTPFLVHKSELFFEEVRVVKPKSSRNASVESFLLCQRFRLPAGYVPRLRLALPPTAGEPGDVLLQVQGGSHHTPDADTYRVAAGRRTAAAEALLVPFLSCGDLSGFDADMCYDHEVDEEHTEGGGGAAPHPAGRRAKGHVLPPVQPPLQAPYLPPPPPAPRTRDETDGSARSTSPKESPTKKTKQ</sequence>
<gene>
    <name evidence="11" type="ORF">STCU_12263</name>
</gene>
<dbReference type="GO" id="GO:0002181">
    <property type="term" value="P:cytoplasmic translation"/>
    <property type="evidence" value="ECO:0007669"/>
    <property type="project" value="UniProtKB-UniRule"/>
</dbReference>
<protein>
    <recommendedName>
        <fullName evidence="8">Putative tRNA (cytidine(32)/guanosine(34)-2'-O)-methyltransferase</fullName>
        <ecNumber evidence="8">2.1.1.205</ecNumber>
    </recommendedName>
    <alternativeName>
        <fullName evidence="8">2'-O-ribose RNA methyltransferase TRM7 homolog</fullName>
    </alternativeName>
</protein>
<evidence type="ECO:0000259" key="10">
    <source>
        <dbReference type="Pfam" id="PF01728"/>
    </source>
</evidence>
<keyword evidence="2" id="KW-0698">rRNA processing</keyword>
<dbReference type="HAMAP" id="MF_01547">
    <property type="entry name" value="RNA_methyltr_E"/>
    <property type="match status" value="1"/>
</dbReference>
<dbReference type="GO" id="GO:0006364">
    <property type="term" value="P:rRNA processing"/>
    <property type="evidence" value="ECO:0007669"/>
    <property type="project" value="UniProtKB-KW"/>
</dbReference>
<comment type="catalytic activity">
    <reaction evidence="7 8">
        <text>cytidine(32)/guanosine(34) in tRNA + 2 S-adenosyl-L-methionine = 2'-O-methylcytidine(32)/2'-O-methylguanosine(34) in tRNA + 2 S-adenosyl-L-homocysteine + 2 H(+)</text>
        <dbReference type="Rhea" id="RHEA:42396"/>
        <dbReference type="Rhea" id="RHEA-COMP:10246"/>
        <dbReference type="Rhea" id="RHEA-COMP:10247"/>
        <dbReference type="ChEBI" id="CHEBI:15378"/>
        <dbReference type="ChEBI" id="CHEBI:57856"/>
        <dbReference type="ChEBI" id="CHEBI:59789"/>
        <dbReference type="ChEBI" id="CHEBI:74269"/>
        <dbReference type="ChEBI" id="CHEBI:74445"/>
        <dbReference type="ChEBI" id="CHEBI:74495"/>
        <dbReference type="ChEBI" id="CHEBI:82748"/>
        <dbReference type="EC" id="2.1.1.205"/>
    </reaction>
</comment>
<comment type="caution">
    <text evidence="11">The sequence shown here is derived from an EMBL/GenBank/DDBJ whole genome shotgun (WGS) entry which is preliminary data.</text>
</comment>
<dbReference type="HAMAP" id="MF_03162">
    <property type="entry name" value="RNA_methyltr_E_TRM7"/>
    <property type="match status" value="1"/>
</dbReference>
<dbReference type="Gene3D" id="3.40.50.150">
    <property type="entry name" value="Vaccinia Virus protein VP39"/>
    <property type="match status" value="1"/>
</dbReference>
<dbReference type="PANTHER" id="PTHR10920">
    <property type="entry name" value="RIBOSOMAL RNA METHYLTRANSFERASE"/>
    <property type="match status" value="1"/>
</dbReference>
<dbReference type="InterPro" id="IPR028590">
    <property type="entry name" value="RNA_methyltr_E_TRM7"/>
</dbReference>
<dbReference type="Proteomes" id="UP000015354">
    <property type="component" value="Unassembled WGS sequence"/>
</dbReference>
<keyword evidence="3 8" id="KW-0489">Methyltransferase</keyword>
<feature type="compositionally biased region" description="Pro residues" evidence="9">
    <location>
        <begin position="330"/>
        <end position="347"/>
    </location>
</feature>
<evidence type="ECO:0000313" key="12">
    <source>
        <dbReference type="Proteomes" id="UP000015354"/>
    </source>
</evidence>
<keyword evidence="6 8" id="KW-0819">tRNA processing</keyword>
<feature type="binding site" evidence="8">
    <location>
        <position position="56"/>
    </location>
    <ligand>
        <name>S-adenosyl-L-methionine</name>
        <dbReference type="ChEBI" id="CHEBI:59789"/>
    </ligand>
</feature>
<comment type="similarity">
    <text evidence="8">Belongs to the class I-like SAM-binding methyltransferase superfamily. RNA methyltransferase RlmE family. TRM7 subfamily.</text>
</comment>
<keyword evidence="5 8" id="KW-0949">S-adenosyl-L-methionine</keyword>
<accession>S9UXD9</accession>
<evidence type="ECO:0000256" key="1">
    <source>
        <dbReference type="ARBA" id="ARBA00022490"/>
    </source>
</evidence>
<dbReference type="InterPro" id="IPR050082">
    <property type="entry name" value="RNA_methyltr_RlmE"/>
</dbReference>
<dbReference type="PANTHER" id="PTHR10920:SF12">
    <property type="entry name" value="TRNA (CYTIDINE(32)_GUANOSINE(34)-2'-O)-METHYLTRANSFERASE-RELATED"/>
    <property type="match status" value="1"/>
</dbReference>
<evidence type="ECO:0000256" key="8">
    <source>
        <dbReference type="HAMAP-Rule" id="MF_03162"/>
    </source>
</evidence>
<comment type="subcellular location">
    <subcellularLocation>
        <location evidence="8">Cytoplasm</location>
    </subcellularLocation>
</comment>
<evidence type="ECO:0000256" key="7">
    <source>
        <dbReference type="ARBA" id="ARBA00048902"/>
    </source>
</evidence>
<evidence type="ECO:0000313" key="11">
    <source>
        <dbReference type="EMBL" id="EPY15195.1"/>
    </source>
</evidence>
<organism evidence="11 12">
    <name type="scientific">Strigomonas culicis</name>
    <dbReference type="NCBI Taxonomy" id="28005"/>
    <lineage>
        <taxon>Eukaryota</taxon>
        <taxon>Discoba</taxon>
        <taxon>Euglenozoa</taxon>
        <taxon>Kinetoplastea</taxon>
        <taxon>Metakinetoplastina</taxon>
        <taxon>Trypanosomatida</taxon>
        <taxon>Trypanosomatidae</taxon>
        <taxon>Strigomonadinae</taxon>
        <taxon>Strigomonas</taxon>
    </lineage>
</organism>
<proteinExistence type="inferred from homology"/>
<dbReference type="GO" id="GO:0002128">
    <property type="term" value="P:tRNA nucleoside ribose methylation"/>
    <property type="evidence" value="ECO:0007669"/>
    <property type="project" value="UniProtKB-UniRule"/>
</dbReference>
<keyword evidence="1 8" id="KW-0963">Cytoplasm</keyword>
<evidence type="ECO:0000256" key="2">
    <source>
        <dbReference type="ARBA" id="ARBA00022552"/>
    </source>
</evidence>
<feature type="binding site" evidence="8">
    <location>
        <position position="90"/>
    </location>
    <ligand>
        <name>S-adenosyl-L-methionine</name>
        <dbReference type="ChEBI" id="CHEBI:59789"/>
    </ligand>
</feature>